<dbReference type="Proteomes" id="UP001301350">
    <property type="component" value="Unassembled WGS sequence"/>
</dbReference>
<evidence type="ECO:0000313" key="2">
    <source>
        <dbReference type="EMBL" id="KAK4538495.1"/>
    </source>
</evidence>
<reference evidence="2 3" key="1">
    <citation type="submission" date="2022-07" db="EMBL/GenBank/DDBJ databases">
        <title>Genome-wide signatures of adaptation to extreme environments.</title>
        <authorList>
            <person name="Cho C.H."/>
            <person name="Yoon H.S."/>
        </authorList>
    </citation>
    <scope>NUCLEOTIDE SEQUENCE [LARGE SCALE GENOMIC DNA]</scope>
    <source>
        <strain evidence="2 3">DBV 063 E5</strain>
    </source>
</reference>
<dbReference type="PANTHER" id="PTHR11220:SF58">
    <property type="entry name" value="SOUL HEME-BINDING FAMILY PROTEIN"/>
    <property type="match status" value="1"/>
</dbReference>
<evidence type="ECO:0000256" key="1">
    <source>
        <dbReference type="ARBA" id="ARBA00009817"/>
    </source>
</evidence>
<dbReference type="SUPFAM" id="SSF55136">
    <property type="entry name" value="Probable bacterial effector-binding domain"/>
    <property type="match status" value="1"/>
</dbReference>
<dbReference type="InterPro" id="IPR011256">
    <property type="entry name" value="Reg_factor_effector_dom_sf"/>
</dbReference>
<comment type="similarity">
    <text evidence="1">Belongs to the HEBP family.</text>
</comment>
<dbReference type="EMBL" id="JANCYW010000018">
    <property type="protein sequence ID" value="KAK4538495.1"/>
    <property type="molecule type" value="Genomic_DNA"/>
</dbReference>
<keyword evidence="3" id="KW-1185">Reference proteome</keyword>
<dbReference type="InterPro" id="IPR006917">
    <property type="entry name" value="SOUL_heme-bd"/>
</dbReference>
<evidence type="ECO:0000313" key="3">
    <source>
        <dbReference type="Proteomes" id="UP001301350"/>
    </source>
</evidence>
<dbReference type="Gene3D" id="3.20.80.10">
    <property type="entry name" value="Regulatory factor, effector binding domain"/>
    <property type="match status" value="1"/>
</dbReference>
<accession>A0AAV9J2B6</accession>
<dbReference type="PANTHER" id="PTHR11220">
    <property type="entry name" value="HEME-BINDING PROTEIN-RELATED"/>
    <property type="match status" value="1"/>
</dbReference>
<organism evidence="2 3">
    <name type="scientific">Cyanidium caldarium</name>
    <name type="common">Red alga</name>
    <dbReference type="NCBI Taxonomy" id="2771"/>
    <lineage>
        <taxon>Eukaryota</taxon>
        <taxon>Rhodophyta</taxon>
        <taxon>Bangiophyceae</taxon>
        <taxon>Cyanidiales</taxon>
        <taxon>Cyanidiaceae</taxon>
        <taxon>Cyanidium</taxon>
    </lineage>
</organism>
<name>A0AAV9J2B6_CYACA</name>
<comment type="caution">
    <text evidence="2">The sequence shown here is derived from an EMBL/GenBank/DDBJ whole genome shotgun (WGS) entry which is preliminary data.</text>
</comment>
<sequence length="243" mass="26717">MGIVLGRVTVETAQYEVLRQTKDYEIRKYAPCVVAEVQASELYEAGERWSPSQFNTDAFRLLARYIGVFGKPSNVAAVSGGSESVAMTAPVTSTPEPMAMTAPVTSAPEQVAMTAPVQSAPTSARQGESLAFVLPRKYQKVEQAPRPTDDHVHLRQVPSRLIATMVFSGSTDLQRCVPVAKRFFERLAAESLPMAGQPKALDEARWMLARYNPPWTIPWMKRNEILIELDGDAEVAPPQPGTQ</sequence>
<evidence type="ECO:0008006" key="4">
    <source>
        <dbReference type="Google" id="ProtNLM"/>
    </source>
</evidence>
<gene>
    <name evidence="2" type="ORF">CDCA_CDCA18G4520</name>
</gene>
<protein>
    <recommendedName>
        <fullName evidence="4">SOUL heme-binding protein</fullName>
    </recommendedName>
</protein>
<dbReference type="AlphaFoldDB" id="A0AAV9J2B6"/>
<dbReference type="Pfam" id="PF04832">
    <property type="entry name" value="SOUL"/>
    <property type="match status" value="1"/>
</dbReference>
<proteinExistence type="inferred from homology"/>